<protein>
    <submittedName>
        <fullName evidence="2">YajG family lipoprotein</fullName>
    </submittedName>
</protein>
<keyword evidence="2" id="KW-0449">Lipoprotein</keyword>
<evidence type="ECO:0000313" key="3">
    <source>
        <dbReference type="Proteomes" id="UP001196565"/>
    </source>
</evidence>
<keyword evidence="1" id="KW-0732">Signal</keyword>
<organism evidence="2 3">
    <name type="scientific">Roseomonas alba</name>
    <dbReference type="NCBI Taxonomy" id="2846776"/>
    <lineage>
        <taxon>Bacteria</taxon>
        <taxon>Pseudomonadati</taxon>
        <taxon>Pseudomonadota</taxon>
        <taxon>Alphaproteobacteria</taxon>
        <taxon>Acetobacterales</taxon>
        <taxon>Roseomonadaceae</taxon>
        <taxon>Roseomonas</taxon>
    </lineage>
</organism>
<proteinExistence type="predicted"/>
<accession>A0ABS7A9Y3</accession>
<evidence type="ECO:0000256" key="1">
    <source>
        <dbReference type="SAM" id="SignalP"/>
    </source>
</evidence>
<dbReference type="InterPro" id="IPR005619">
    <property type="entry name" value="Uncharacterised_YajG"/>
</dbReference>
<evidence type="ECO:0000313" key="2">
    <source>
        <dbReference type="EMBL" id="MBW6399104.1"/>
    </source>
</evidence>
<feature type="chain" id="PRO_5046818647" evidence="1">
    <location>
        <begin position="20"/>
        <end position="204"/>
    </location>
</feature>
<dbReference type="Pfam" id="PF03923">
    <property type="entry name" value="Lipoprotein_16"/>
    <property type="match status" value="1"/>
</dbReference>
<feature type="signal peptide" evidence="1">
    <location>
        <begin position="1"/>
        <end position="19"/>
    </location>
</feature>
<reference evidence="2 3" key="1">
    <citation type="submission" date="2021-07" db="EMBL/GenBank/DDBJ databases">
        <authorList>
            <person name="So Y."/>
        </authorList>
    </citation>
    <scope>NUCLEOTIDE SEQUENCE [LARGE SCALE GENOMIC DNA]</scope>
    <source>
        <strain evidence="2 3">HJA6</strain>
    </source>
</reference>
<dbReference type="PROSITE" id="PS51257">
    <property type="entry name" value="PROKAR_LIPOPROTEIN"/>
    <property type="match status" value="1"/>
</dbReference>
<dbReference type="RefSeq" id="WP_219763724.1">
    <property type="nucleotide sequence ID" value="NZ_JAHYBZ010000005.1"/>
</dbReference>
<dbReference type="EMBL" id="JAHYBZ010000005">
    <property type="protein sequence ID" value="MBW6399104.1"/>
    <property type="molecule type" value="Genomic_DNA"/>
</dbReference>
<sequence length="204" mass="22064">MLRFVAPLVLLLTSGCAWTVDSVDIRRPSTPVVAVPGADRIMVTVTTSDARQEREISHKKNGYGMRGADIIASNDVVAEVREGIVEILREQGFRDGPGGATIRVELSRFYSTFDTGFWSATANAQVTASVTVVAADGRNLYARVFNGNYQLPNVQIMNGSNAANALRPALGGLLRQIADDPQLTRALLQAVPDVEPPSRRNLRS</sequence>
<name>A0ABS7A9Y3_9PROT</name>
<dbReference type="Proteomes" id="UP001196565">
    <property type="component" value="Unassembled WGS sequence"/>
</dbReference>
<comment type="caution">
    <text evidence="2">The sequence shown here is derived from an EMBL/GenBank/DDBJ whole genome shotgun (WGS) entry which is preliminary data.</text>
</comment>
<keyword evidence="3" id="KW-1185">Reference proteome</keyword>
<gene>
    <name evidence="2" type="ORF">KPL78_14680</name>
</gene>